<name>A0A1N7FVA6_9NOCA</name>
<organism evidence="1 2">
    <name type="scientific">Williamsia sterculiae</name>
    <dbReference type="NCBI Taxonomy" id="1344003"/>
    <lineage>
        <taxon>Bacteria</taxon>
        <taxon>Bacillati</taxon>
        <taxon>Actinomycetota</taxon>
        <taxon>Actinomycetes</taxon>
        <taxon>Mycobacteriales</taxon>
        <taxon>Nocardiaceae</taxon>
        <taxon>Williamsia</taxon>
    </lineage>
</organism>
<accession>A0A1N7FVA6</accession>
<keyword evidence="2" id="KW-1185">Reference proteome</keyword>
<reference evidence="1 2" key="1">
    <citation type="submission" date="2017-01" db="EMBL/GenBank/DDBJ databases">
        <authorList>
            <person name="Mah S.A."/>
            <person name="Swanson W.J."/>
            <person name="Moy G.W."/>
            <person name="Vacquier V.D."/>
        </authorList>
    </citation>
    <scope>NUCLEOTIDE SEQUENCE [LARGE SCALE GENOMIC DNA]</scope>
    <source>
        <strain evidence="1 2">CPCC 203464</strain>
    </source>
</reference>
<evidence type="ECO:0000313" key="1">
    <source>
        <dbReference type="EMBL" id="SIS04278.1"/>
    </source>
</evidence>
<dbReference type="AlphaFoldDB" id="A0A1N7FVA6"/>
<protein>
    <submittedName>
        <fullName evidence="1">Uncharacterized protein</fullName>
    </submittedName>
</protein>
<gene>
    <name evidence="1" type="ORF">SAMN05445060_2319</name>
</gene>
<dbReference type="RefSeq" id="WP_076479627.1">
    <property type="nucleotide sequence ID" value="NZ_FTNT01000006.1"/>
</dbReference>
<dbReference type="Proteomes" id="UP000186218">
    <property type="component" value="Unassembled WGS sequence"/>
</dbReference>
<dbReference type="STRING" id="1344003.SAMN05445060_2319"/>
<evidence type="ECO:0000313" key="2">
    <source>
        <dbReference type="Proteomes" id="UP000186218"/>
    </source>
</evidence>
<dbReference type="EMBL" id="FTNT01000006">
    <property type="protein sequence ID" value="SIS04278.1"/>
    <property type="molecule type" value="Genomic_DNA"/>
</dbReference>
<proteinExistence type="predicted"/>
<sequence length="85" mass="9542">MTDDLAGLPPAVVAALHAPEGTTTDEIRARFPDQSAEPHLDEHAFRHRLDDACYDWQVRNSWLQMPDGVRAELADSVRESMIAEQ</sequence>
<dbReference type="OrthoDB" id="4380666at2"/>